<keyword evidence="1" id="KW-0808">Transferase</keyword>
<keyword evidence="2" id="KW-0548">Nucleotidyltransferase</keyword>
<keyword evidence="5" id="KW-0378">Hydrolase</keyword>
<dbReference type="GO" id="GO:0004519">
    <property type="term" value="F:endonuclease activity"/>
    <property type="evidence" value="ECO:0007669"/>
    <property type="project" value="UniProtKB-KW"/>
</dbReference>
<proteinExistence type="predicted"/>
<evidence type="ECO:0000256" key="2">
    <source>
        <dbReference type="ARBA" id="ARBA00022695"/>
    </source>
</evidence>
<evidence type="ECO:0000256" key="6">
    <source>
        <dbReference type="ARBA" id="ARBA00022918"/>
    </source>
</evidence>
<evidence type="ECO:0000313" key="9">
    <source>
        <dbReference type="EMBL" id="KAK3281567.1"/>
    </source>
</evidence>
<evidence type="ECO:0000256" key="4">
    <source>
        <dbReference type="ARBA" id="ARBA00022759"/>
    </source>
</evidence>
<feature type="region of interest" description="Disordered" evidence="7">
    <location>
        <begin position="246"/>
        <end position="337"/>
    </location>
</feature>
<gene>
    <name evidence="9" type="ORF">CYMTET_10656</name>
</gene>
<evidence type="ECO:0000256" key="3">
    <source>
        <dbReference type="ARBA" id="ARBA00022722"/>
    </source>
</evidence>
<keyword evidence="6" id="KW-0695">RNA-directed DNA polymerase</keyword>
<dbReference type="GO" id="GO:0009307">
    <property type="term" value="P:DNA restriction-modification system"/>
    <property type="evidence" value="ECO:0007669"/>
    <property type="project" value="InterPro"/>
</dbReference>
<dbReference type="GO" id="GO:0009007">
    <property type="term" value="F:site-specific DNA-methyltransferase (adenine-specific) activity"/>
    <property type="evidence" value="ECO:0007669"/>
    <property type="project" value="InterPro"/>
</dbReference>
<evidence type="ECO:0000313" key="10">
    <source>
        <dbReference type="Proteomes" id="UP001190700"/>
    </source>
</evidence>
<dbReference type="CDD" id="cd09274">
    <property type="entry name" value="RNase_HI_RT_Ty3"/>
    <property type="match status" value="1"/>
</dbReference>
<dbReference type="InterPro" id="IPR041373">
    <property type="entry name" value="RT_RNaseH"/>
</dbReference>
<dbReference type="AlphaFoldDB" id="A0AAE0LDY5"/>
<dbReference type="GO" id="GO:0003964">
    <property type="term" value="F:RNA-directed DNA polymerase activity"/>
    <property type="evidence" value="ECO:0007669"/>
    <property type="project" value="UniProtKB-KW"/>
</dbReference>
<dbReference type="GO" id="GO:0016787">
    <property type="term" value="F:hydrolase activity"/>
    <property type="evidence" value="ECO:0007669"/>
    <property type="project" value="UniProtKB-KW"/>
</dbReference>
<organism evidence="9 10">
    <name type="scientific">Cymbomonas tetramitiformis</name>
    <dbReference type="NCBI Taxonomy" id="36881"/>
    <lineage>
        <taxon>Eukaryota</taxon>
        <taxon>Viridiplantae</taxon>
        <taxon>Chlorophyta</taxon>
        <taxon>Pyramimonadophyceae</taxon>
        <taxon>Pyramimonadales</taxon>
        <taxon>Pyramimonadaceae</taxon>
        <taxon>Cymbomonas</taxon>
    </lineage>
</organism>
<keyword evidence="10" id="KW-1185">Reference proteome</keyword>
<dbReference type="InterPro" id="IPR043502">
    <property type="entry name" value="DNA/RNA_pol_sf"/>
</dbReference>
<reference evidence="9 10" key="1">
    <citation type="journal article" date="2015" name="Genome Biol. Evol.">
        <title>Comparative Genomics of a Bacterivorous Green Alga Reveals Evolutionary Causalities and Consequences of Phago-Mixotrophic Mode of Nutrition.</title>
        <authorList>
            <person name="Burns J.A."/>
            <person name="Paasch A."/>
            <person name="Narechania A."/>
            <person name="Kim E."/>
        </authorList>
    </citation>
    <scope>NUCLEOTIDE SEQUENCE [LARGE SCALE GENOMIC DNA]</scope>
    <source>
        <strain evidence="9 10">PLY_AMNH</strain>
    </source>
</reference>
<keyword evidence="3" id="KW-0540">Nuclease</keyword>
<evidence type="ECO:0000256" key="5">
    <source>
        <dbReference type="ARBA" id="ARBA00022801"/>
    </source>
</evidence>
<dbReference type="PANTHER" id="PTHR34072">
    <property type="entry name" value="ENZYMATIC POLYPROTEIN-RELATED"/>
    <property type="match status" value="1"/>
</dbReference>
<keyword evidence="4" id="KW-0255">Endonuclease</keyword>
<evidence type="ECO:0000256" key="7">
    <source>
        <dbReference type="SAM" id="MobiDB-lite"/>
    </source>
</evidence>
<accession>A0AAE0LDY5</accession>
<dbReference type="Pfam" id="PF05869">
    <property type="entry name" value="Dam"/>
    <property type="match status" value="1"/>
</dbReference>
<dbReference type="EMBL" id="LGRX02003799">
    <property type="protein sequence ID" value="KAK3281567.1"/>
    <property type="molecule type" value="Genomic_DNA"/>
</dbReference>
<name>A0AAE0LDY5_9CHLO</name>
<feature type="domain" description="Reverse transcriptase RNase H-like" evidence="8">
    <location>
        <begin position="30"/>
        <end position="134"/>
    </location>
</feature>
<dbReference type="Pfam" id="PF17917">
    <property type="entry name" value="RT_RNaseH"/>
    <property type="match status" value="1"/>
</dbReference>
<comment type="caution">
    <text evidence="9">The sequence shown here is derived from an EMBL/GenBank/DDBJ whole genome shotgun (WGS) entry which is preliminary data.</text>
</comment>
<dbReference type="InterPro" id="IPR008593">
    <property type="entry name" value="Dam_MeTrfase"/>
</dbReference>
<evidence type="ECO:0000256" key="1">
    <source>
        <dbReference type="ARBA" id="ARBA00022679"/>
    </source>
</evidence>
<dbReference type="SUPFAM" id="SSF56672">
    <property type="entry name" value="DNA/RNA polymerases"/>
    <property type="match status" value="1"/>
</dbReference>
<dbReference type="GO" id="GO:0003677">
    <property type="term" value="F:DNA binding"/>
    <property type="evidence" value="ECO:0007669"/>
    <property type="project" value="InterPro"/>
</dbReference>
<sequence>MGVWGIEDCPYSTSAPVFALPNIKGAADGSAPFVVQTDASGIALGGVLMQDNGDGNGLRVIAYESRQFSAAEQNYHTGERELGALHHCTTVTWRHYLILTNFRIQGDHRPLEWLMEPGRELSRRQARWCMDLVEVGVPRTEYIKGALLLVPDALSRRPDFKDKDARDGLKEAGVIDPVSDKPTNPLASLVADYISPSPPSTRPHWAQRMDSWLAAVETISAAEDAIDMVETIALMNPKTYKGKMGPGLDLDMTSPSAPAAVKTPTPSERVTRSKSKRESVPPDSAPQEVVSSKKAPALAQREAPVRTSKKTVATPQPQQSAPPLSPHAARRRWTRMPEDTQNWRVRKEYFDKYTNKFGKFDVDACCDLGGHNRQVDRFWSNCLDEKWRGLQVWCNPPYNSNHIIAEAILYKYIQEWRADPEHTSAVFILPDLQSKLPAWRRLFRLAGMQIVEVIPTHDDKGEPNQVFETPNGKAHDLLWPVLVVHAPPAKPQADTKPWKEFSGGFGGEELRMMLALGSPPAQSAKQSNLE</sequence>
<evidence type="ECO:0000259" key="8">
    <source>
        <dbReference type="Pfam" id="PF17917"/>
    </source>
</evidence>
<dbReference type="Proteomes" id="UP001190700">
    <property type="component" value="Unassembled WGS sequence"/>
</dbReference>
<protein>
    <recommendedName>
        <fullName evidence="8">Reverse transcriptase RNase H-like domain-containing protein</fullName>
    </recommendedName>
</protein>